<dbReference type="Proteomes" id="UP000694892">
    <property type="component" value="Chromosome 9_10S"/>
</dbReference>
<reference evidence="2" key="1">
    <citation type="journal article" date="2016" name="Nature">
        <title>Genome evolution in the allotetraploid frog Xenopus laevis.</title>
        <authorList>
            <person name="Session A.M."/>
            <person name="Uno Y."/>
            <person name="Kwon T."/>
            <person name="Chapman J.A."/>
            <person name="Toyoda A."/>
            <person name="Takahashi S."/>
            <person name="Fukui A."/>
            <person name="Hikosaka A."/>
            <person name="Suzuki A."/>
            <person name="Kondo M."/>
            <person name="van Heeringen S.J."/>
            <person name="Quigley I."/>
            <person name="Heinz S."/>
            <person name="Ogino H."/>
            <person name="Ochi H."/>
            <person name="Hellsten U."/>
            <person name="Lyons J.B."/>
            <person name="Simakov O."/>
            <person name="Putnam N."/>
            <person name="Stites J."/>
            <person name="Kuroki Y."/>
            <person name="Tanaka T."/>
            <person name="Michiue T."/>
            <person name="Watanabe M."/>
            <person name="Bogdanovic O."/>
            <person name="Lister R."/>
            <person name="Georgiou G."/>
            <person name="Paranjpe S.S."/>
            <person name="van Kruijsbergen I."/>
            <person name="Shu S."/>
            <person name="Carlson J."/>
            <person name="Kinoshita T."/>
            <person name="Ohta Y."/>
            <person name="Mawaribuchi S."/>
            <person name="Jenkins J."/>
            <person name="Grimwood J."/>
            <person name="Schmutz J."/>
            <person name="Mitros T."/>
            <person name="Mozaffari S.V."/>
            <person name="Suzuki Y."/>
            <person name="Haramoto Y."/>
            <person name="Yamamoto T.S."/>
            <person name="Takagi C."/>
            <person name="Heald R."/>
            <person name="Miller K."/>
            <person name="Haudenschild C."/>
            <person name="Kitzman J."/>
            <person name="Nakayama T."/>
            <person name="Izutsu Y."/>
            <person name="Robert J."/>
            <person name="Fortriede J."/>
            <person name="Burns K."/>
            <person name="Lotay V."/>
            <person name="Karimi K."/>
            <person name="Yasuoka Y."/>
            <person name="Dichmann D.S."/>
            <person name="Flajnik M.F."/>
            <person name="Houston D.W."/>
            <person name="Shendure J."/>
            <person name="DuPasquier L."/>
            <person name="Vize P.D."/>
            <person name="Zorn A.M."/>
            <person name="Ito M."/>
            <person name="Marcotte E.M."/>
            <person name="Wallingford J.B."/>
            <person name="Ito Y."/>
            <person name="Asashima M."/>
            <person name="Ueno N."/>
            <person name="Matsuda Y."/>
            <person name="Veenstra G.J."/>
            <person name="Fujiyama A."/>
            <person name="Harland R.M."/>
            <person name="Taira M."/>
            <person name="Rokhsar D.S."/>
        </authorList>
    </citation>
    <scope>NUCLEOTIDE SEQUENCE [LARGE SCALE GENOMIC DNA]</scope>
    <source>
        <strain evidence="2">J</strain>
    </source>
</reference>
<proteinExistence type="predicted"/>
<accession>A0A974BUL9</accession>
<evidence type="ECO:0000313" key="1">
    <source>
        <dbReference type="EMBL" id="OCT61258.1"/>
    </source>
</evidence>
<sequence length="66" mass="7619">MTDHEKPDSATNITRRNVFIDELTSEQNRPVSHILILRCWVVDYVLWQSEAEWLASSCVMCHNGDG</sequence>
<organism evidence="1 2">
    <name type="scientific">Xenopus laevis</name>
    <name type="common">African clawed frog</name>
    <dbReference type="NCBI Taxonomy" id="8355"/>
    <lineage>
        <taxon>Eukaryota</taxon>
        <taxon>Metazoa</taxon>
        <taxon>Chordata</taxon>
        <taxon>Craniata</taxon>
        <taxon>Vertebrata</taxon>
        <taxon>Euteleostomi</taxon>
        <taxon>Amphibia</taxon>
        <taxon>Batrachia</taxon>
        <taxon>Anura</taxon>
        <taxon>Pipoidea</taxon>
        <taxon>Pipidae</taxon>
        <taxon>Xenopodinae</taxon>
        <taxon>Xenopus</taxon>
        <taxon>Xenopus</taxon>
    </lineage>
</organism>
<name>A0A974BUL9_XENLA</name>
<evidence type="ECO:0000313" key="2">
    <source>
        <dbReference type="Proteomes" id="UP000694892"/>
    </source>
</evidence>
<gene>
    <name evidence="1" type="ORF">XELAEV_18047282mg</name>
</gene>
<dbReference type="EMBL" id="CM004483">
    <property type="protein sequence ID" value="OCT61258.1"/>
    <property type="molecule type" value="Genomic_DNA"/>
</dbReference>
<dbReference type="AlphaFoldDB" id="A0A974BUL9"/>
<protein>
    <submittedName>
        <fullName evidence="1">Uncharacterized protein</fullName>
    </submittedName>
</protein>